<proteinExistence type="predicted"/>
<organism evidence="2 3">
    <name type="scientific">Sphingomonas endophytica</name>
    <dbReference type="NCBI Taxonomy" id="869719"/>
    <lineage>
        <taxon>Bacteria</taxon>
        <taxon>Pseudomonadati</taxon>
        <taxon>Pseudomonadota</taxon>
        <taxon>Alphaproteobacteria</taxon>
        <taxon>Sphingomonadales</taxon>
        <taxon>Sphingomonadaceae</taxon>
        <taxon>Sphingomonas</taxon>
    </lineage>
</organism>
<evidence type="ECO:0000313" key="2">
    <source>
        <dbReference type="EMBL" id="MBB6503756.1"/>
    </source>
</evidence>
<dbReference type="GO" id="GO:0007165">
    <property type="term" value="P:signal transduction"/>
    <property type="evidence" value="ECO:0007669"/>
    <property type="project" value="InterPro"/>
</dbReference>
<dbReference type="AlphaFoldDB" id="A0A7X0JC72"/>
<reference evidence="2 3" key="1">
    <citation type="submission" date="2020-08" db="EMBL/GenBank/DDBJ databases">
        <title>The Agave Microbiome: Exploring the role of microbial communities in plant adaptations to desert environments.</title>
        <authorList>
            <person name="Partida-Martinez L.P."/>
        </authorList>
    </citation>
    <scope>NUCLEOTIDE SEQUENCE [LARGE SCALE GENOMIC DNA]</scope>
    <source>
        <strain evidence="2 3">AS3.13</strain>
    </source>
</reference>
<feature type="domain" description="TIR" evidence="1">
    <location>
        <begin position="2"/>
        <end position="53"/>
    </location>
</feature>
<evidence type="ECO:0000313" key="3">
    <source>
        <dbReference type="Proteomes" id="UP000522313"/>
    </source>
</evidence>
<sequence>MFIDAEMPTGGIWPQQLKQALLHSQLLVPVWTPPFFRSRWCMAEWESMLARETVLGEAVPPRGLVYPVVYSDGDHFAQRAKHTQYKRSLSAFTYPFPGFRDSATYLPFHDAMMEMAADIEAHLATIPPWQPDWPIVEPVIDDAPPIALARL</sequence>
<accession>A0A7X0JC72</accession>
<protein>
    <recommendedName>
        <fullName evidence="1">TIR domain-containing protein</fullName>
    </recommendedName>
</protein>
<reference evidence="2 3" key="2">
    <citation type="submission" date="2020-08" db="EMBL/GenBank/DDBJ databases">
        <authorList>
            <person name="Partida-Martinez L."/>
            <person name="Huntemann M."/>
            <person name="Clum A."/>
            <person name="Wang J."/>
            <person name="Palaniappan K."/>
            <person name="Ritter S."/>
            <person name="Chen I.-M."/>
            <person name="Stamatis D."/>
            <person name="Reddy T."/>
            <person name="O'Malley R."/>
            <person name="Daum C."/>
            <person name="Shapiro N."/>
            <person name="Ivanova N."/>
            <person name="Kyrpides N."/>
            <person name="Woyke T."/>
        </authorList>
    </citation>
    <scope>NUCLEOTIDE SEQUENCE [LARGE SCALE GENOMIC DNA]</scope>
    <source>
        <strain evidence="2 3">AS3.13</strain>
    </source>
</reference>
<dbReference type="Gene3D" id="3.40.50.10140">
    <property type="entry name" value="Toll/interleukin-1 receptor homology (TIR) domain"/>
    <property type="match status" value="1"/>
</dbReference>
<dbReference type="InterPro" id="IPR035897">
    <property type="entry name" value="Toll_tir_struct_dom_sf"/>
</dbReference>
<gene>
    <name evidence="2" type="ORF">F4693_000711</name>
</gene>
<dbReference type="InterPro" id="IPR000157">
    <property type="entry name" value="TIR_dom"/>
</dbReference>
<evidence type="ECO:0000259" key="1">
    <source>
        <dbReference type="Pfam" id="PF13676"/>
    </source>
</evidence>
<dbReference type="Pfam" id="PF13676">
    <property type="entry name" value="TIR_2"/>
    <property type="match status" value="1"/>
</dbReference>
<dbReference type="EMBL" id="JACHBT010000003">
    <property type="protein sequence ID" value="MBB6503756.1"/>
    <property type="molecule type" value="Genomic_DNA"/>
</dbReference>
<name>A0A7X0JC72_9SPHN</name>
<comment type="caution">
    <text evidence="2">The sequence shown here is derived from an EMBL/GenBank/DDBJ whole genome shotgun (WGS) entry which is preliminary data.</text>
</comment>
<dbReference type="SUPFAM" id="SSF52200">
    <property type="entry name" value="Toll/Interleukin receptor TIR domain"/>
    <property type="match status" value="1"/>
</dbReference>
<dbReference type="Proteomes" id="UP000522313">
    <property type="component" value="Unassembled WGS sequence"/>
</dbReference>